<evidence type="ECO:0000313" key="1">
    <source>
        <dbReference type="EMBL" id="KAJ4704004.1"/>
    </source>
</evidence>
<keyword evidence="2" id="KW-1185">Reference proteome</keyword>
<gene>
    <name evidence="1" type="ORF">OWV82_023827</name>
</gene>
<accession>A0ACC1WY82</accession>
<dbReference type="EMBL" id="CM051406">
    <property type="protein sequence ID" value="KAJ4704004.1"/>
    <property type="molecule type" value="Genomic_DNA"/>
</dbReference>
<protein>
    <submittedName>
        <fullName evidence="1">RPM1 interacting protein 4</fullName>
    </submittedName>
</protein>
<organism evidence="1 2">
    <name type="scientific">Melia azedarach</name>
    <name type="common">Chinaberry tree</name>
    <dbReference type="NCBI Taxonomy" id="155640"/>
    <lineage>
        <taxon>Eukaryota</taxon>
        <taxon>Viridiplantae</taxon>
        <taxon>Streptophyta</taxon>
        <taxon>Embryophyta</taxon>
        <taxon>Tracheophyta</taxon>
        <taxon>Spermatophyta</taxon>
        <taxon>Magnoliopsida</taxon>
        <taxon>eudicotyledons</taxon>
        <taxon>Gunneridae</taxon>
        <taxon>Pentapetalae</taxon>
        <taxon>rosids</taxon>
        <taxon>malvids</taxon>
        <taxon>Sapindales</taxon>
        <taxon>Meliaceae</taxon>
        <taxon>Melia</taxon>
    </lineage>
</organism>
<reference evidence="1 2" key="1">
    <citation type="journal article" date="2023" name="Science">
        <title>Complex scaffold remodeling in plant triterpene biosynthesis.</title>
        <authorList>
            <person name="De La Pena R."/>
            <person name="Hodgson H."/>
            <person name="Liu J.C."/>
            <person name="Stephenson M.J."/>
            <person name="Martin A.C."/>
            <person name="Owen C."/>
            <person name="Harkess A."/>
            <person name="Leebens-Mack J."/>
            <person name="Jimenez L.E."/>
            <person name="Osbourn A."/>
            <person name="Sattely E.S."/>
        </authorList>
    </citation>
    <scope>NUCLEOTIDE SEQUENCE [LARGE SCALE GENOMIC DNA]</scope>
    <source>
        <strain evidence="2">cv. JPN11</strain>
        <tissue evidence="1">Leaf</tissue>
    </source>
</reference>
<proteinExistence type="predicted"/>
<comment type="caution">
    <text evidence="1">The sequence shown here is derived from an EMBL/GenBank/DDBJ whole genome shotgun (WGS) entry which is preliminary data.</text>
</comment>
<name>A0ACC1WY82_MELAZ</name>
<dbReference type="Proteomes" id="UP001164539">
    <property type="component" value="Chromosome 13"/>
</dbReference>
<evidence type="ECO:0000313" key="2">
    <source>
        <dbReference type="Proteomes" id="UP001164539"/>
    </source>
</evidence>
<sequence length="242" mass="27284">MAKHSHVPKFGNWDNDNIPYTTFFENARKEKAGVRMNPNDPEENPEAFLWGTVGLETDGDYRRVHAPSHVDSDKYISAEKHHPEGSHMGHHNPRGRNTFDQQKSRTRKSTTSEFSRDKSNSDHSQQAGHRHVKSDRRKGLSEGSNSFSPSVSGHSRQRNGIYPPDEILHRAASVPKFGAWDETDPKSGEGFTVIFNKVKEEKQISSTKFTTVPAQTNNYSGRQRSNGSSASRLKICCCLFSR</sequence>